<gene>
    <name evidence="1" type="ORF">Dfulv_30095</name>
</gene>
<reference evidence="1" key="1">
    <citation type="submission" date="2021-04" db="EMBL/GenBank/DDBJ databases">
        <authorList>
            <person name="Hartkoorn R.C."/>
            <person name="Beaudoing E."/>
            <person name="Hot D."/>
        </authorList>
    </citation>
    <scope>NUCLEOTIDE SEQUENCE</scope>
    <source>
        <strain evidence="1">NRRL B-16292</strain>
    </source>
</reference>
<protein>
    <submittedName>
        <fullName evidence="1">Uncharacterized protein</fullName>
    </submittedName>
</protein>
<keyword evidence="2" id="KW-1185">Reference proteome</keyword>
<evidence type="ECO:0000313" key="1">
    <source>
        <dbReference type="EMBL" id="UWP87777.1"/>
    </source>
</evidence>
<reference evidence="1" key="2">
    <citation type="submission" date="2022-09" db="EMBL/GenBank/DDBJ databases">
        <title>Biosynthetic gene clusters of Dactylosporangioum fulvum.</title>
        <authorList>
            <person name="Caradec T."/>
        </authorList>
    </citation>
    <scope>NUCLEOTIDE SEQUENCE</scope>
    <source>
        <strain evidence="1">NRRL B-16292</strain>
    </source>
</reference>
<dbReference type="RefSeq" id="WP_259869871.1">
    <property type="nucleotide sequence ID" value="NZ_BAAAST010000137.1"/>
</dbReference>
<name>A0ABY5WEE2_9ACTN</name>
<organism evidence="1 2">
    <name type="scientific">Dactylosporangium fulvum</name>
    <dbReference type="NCBI Taxonomy" id="53359"/>
    <lineage>
        <taxon>Bacteria</taxon>
        <taxon>Bacillati</taxon>
        <taxon>Actinomycetota</taxon>
        <taxon>Actinomycetes</taxon>
        <taxon>Micromonosporales</taxon>
        <taxon>Micromonosporaceae</taxon>
        <taxon>Dactylosporangium</taxon>
    </lineage>
</organism>
<sequence length="84" mass="9534">MTNTNVRWVLLYRTPAKWRISVAEVPDAIACGDLPGTPPDAPIEVAQHDVEAHLRRHWSFTGELTWRQTEPDSWAAEPTPSTER</sequence>
<evidence type="ECO:0000313" key="2">
    <source>
        <dbReference type="Proteomes" id="UP001059617"/>
    </source>
</evidence>
<dbReference type="EMBL" id="CP073720">
    <property type="protein sequence ID" value="UWP87777.1"/>
    <property type="molecule type" value="Genomic_DNA"/>
</dbReference>
<dbReference type="Proteomes" id="UP001059617">
    <property type="component" value="Chromosome"/>
</dbReference>
<proteinExistence type="predicted"/>
<accession>A0ABY5WEE2</accession>